<evidence type="ECO:0000256" key="1">
    <source>
        <dbReference type="SAM" id="MobiDB-lite"/>
    </source>
</evidence>
<keyword evidence="3" id="KW-1185">Reference proteome</keyword>
<evidence type="ECO:0000313" key="3">
    <source>
        <dbReference type="Proteomes" id="UP001295463"/>
    </source>
</evidence>
<evidence type="ECO:0000313" key="2">
    <source>
        <dbReference type="EMBL" id="CAH2030187.1"/>
    </source>
</evidence>
<sequence>MAEALSFWLDNKMSSGVKVAEAGGQTLVLYRERYYVVADGAAQTKGGKTVRYAKSSLPALWRKVLRGGAVPAAPELPPEETAPLPQATRTGRERTTMNRPPRTEQPAPVVPPPAPAAAKPRKKTDAKPATQSAVTACCPYCNQKHELPVEKGKNGKAFLLTCSRCNSEFAVRFVQVIQYQAQTAGFR</sequence>
<protein>
    <submittedName>
        <fullName evidence="2">Uncharacterized protein</fullName>
    </submittedName>
</protein>
<dbReference type="RefSeq" id="WP_305731140.1">
    <property type="nucleotide sequence ID" value="NZ_OW150024.1"/>
</dbReference>
<gene>
    <name evidence="2" type="ORF">GEAMG1_0365</name>
</gene>
<reference evidence="2 3" key="1">
    <citation type="submission" date="2022-03" db="EMBL/GenBank/DDBJ databases">
        <authorList>
            <person name="Koch H."/>
        </authorList>
    </citation>
    <scope>NUCLEOTIDE SEQUENCE [LARGE SCALE GENOMIC DNA]</scope>
    <source>
        <strain evidence="2 3">G1</strain>
    </source>
</reference>
<feature type="region of interest" description="Disordered" evidence="1">
    <location>
        <begin position="71"/>
        <end position="128"/>
    </location>
</feature>
<proteinExistence type="predicted"/>
<accession>A0ABM9D4K7</accession>
<dbReference type="Proteomes" id="UP001295463">
    <property type="component" value="Chromosome"/>
</dbReference>
<dbReference type="EMBL" id="OW150024">
    <property type="protein sequence ID" value="CAH2030187.1"/>
    <property type="molecule type" value="Genomic_DNA"/>
</dbReference>
<organism evidence="2 3">
    <name type="scientific">Trichlorobacter ammonificans</name>
    <dbReference type="NCBI Taxonomy" id="2916410"/>
    <lineage>
        <taxon>Bacteria</taxon>
        <taxon>Pseudomonadati</taxon>
        <taxon>Thermodesulfobacteriota</taxon>
        <taxon>Desulfuromonadia</taxon>
        <taxon>Geobacterales</taxon>
        <taxon>Geobacteraceae</taxon>
        <taxon>Trichlorobacter</taxon>
    </lineage>
</organism>
<name>A0ABM9D4K7_9BACT</name>